<dbReference type="RefSeq" id="WP_309012833.1">
    <property type="nucleotide sequence ID" value="NZ_CP134206.1"/>
</dbReference>
<sequence length="437" mass="51756">MKKHSIEFLQTACLIRTKQFIDQEFERYVFMHRYQKRLKDMNKLNQVILKKFSEVFRSDSAILDHHPELKFAANFMKLKSEKFFEFELLAGFWGVTQYGSDFKTPIFNFFQIVLTQEFKYKAFQTLNFVRKHRKYKKLFKRVYPLRNIYDLAALNFRMQFDPLKFLVPLCLEFHTAFFRSPLQQKSLIDYHALINFLTPLDTLRRDPNTAWAIPKNSLSQRVLKGETIDGTLIGIPEMKLNFQVVLDKELSFYDAMYFSLLDVQSILGRQLSHDDLEDIPIQLEQLSETIKFLSKKIADVKTRHPKEKSLTVSFQSLILHYFKTFKEAEFRTNRSTTLPKGFHQFLYDLLDVKVQKNCYEYKLSLYKENDVIKVIDVIYVADINKLSFSYDAIKNNLKNRKINVDLPLTLVQPNCENKPVVLADIPKNVGNFDFVER</sequence>
<reference evidence="1" key="1">
    <citation type="submission" date="2023-09" db="EMBL/GenBank/DDBJ databases">
        <title>Acinetobacter soli.</title>
        <authorList>
            <person name="Kim B."/>
            <person name="Kim D."/>
            <person name="Park D."/>
        </authorList>
    </citation>
    <scope>NUCLEOTIDE SEQUENCE</scope>
    <source>
        <strain evidence="1">2023.05</strain>
    </source>
</reference>
<protein>
    <recommendedName>
        <fullName evidence="3">Initiator Rep protein domain-containing protein</fullName>
    </recommendedName>
</protein>
<accession>A0AB38YZH7</accession>
<dbReference type="Proteomes" id="UP001256400">
    <property type="component" value="Chromosome"/>
</dbReference>
<organism evidence="1 2">
    <name type="scientific">Acinetobacter soli</name>
    <dbReference type="NCBI Taxonomy" id="487316"/>
    <lineage>
        <taxon>Bacteria</taxon>
        <taxon>Pseudomonadati</taxon>
        <taxon>Pseudomonadota</taxon>
        <taxon>Gammaproteobacteria</taxon>
        <taxon>Moraxellales</taxon>
        <taxon>Moraxellaceae</taxon>
        <taxon>Acinetobacter</taxon>
    </lineage>
</organism>
<evidence type="ECO:0000313" key="2">
    <source>
        <dbReference type="Proteomes" id="UP001256400"/>
    </source>
</evidence>
<proteinExistence type="predicted"/>
<gene>
    <name evidence="1" type="ORF">RHP80_06960</name>
</gene>
<dbReference type="EMBL" id="CP134206">
    <property type="protein sequence ID" value="WND06866.1"/>
    <property type="molecule type" value="Genomic_DNA"/>
</dbReference>
<evidence type="ECO:0008006" key="3">
    <source>
        <dbReference type="Google" id="ProtNLM"/>
    </source>
</evidence>
<evidence type="ECO:0000313" key="1">
    <source>
        <dbReference type="EMBL" id="WND06866.1"/>
    </source>
</evidence>
<dbReference type="AlphaFoldDB" id="A0AB38YZH7"/>
<name>A0AB38YZH7_9GAMM</name>